<dbReference type="PANTHER" id="PTHR12689:SF4">
    <property type="entry name" value="PROTEIN AAR2 HOMOLOG"/>
    <property type="match status" value="1"/>
</dbReference>
<dbReference type="GeneID" id="7448401"/>
<accession>B8C538</accession>
<dbReference type="CDD" id="cd13778">
    <property type="entry name" value="Aar2_C"/>
    <property type="match status" value="1"/>
</dbReference>
<name>B8C538_THAPS</name>
<keyword evidence="3" id="KW-1185">Reference proteome</keyword>
<reference evidence="2 3" key="1">
    <citation type="journal article" date="2004" name="Science">
        <title>The genome of the diatom Thalassiosira pseudonana: ecology, evolution, and metabolism.</title>
        <authorList>
            <person name="Armbrust E.V."/>
            <person name="Berges J.A."/>
            <person name="Bowler C."/>
            <person name="Green B.R."/>
            <person name="Martinez D."/>
            <person name="Putnam N.H."/>
            <person name="Zhou S."/>
            <person name="Allen A.E."/>
            <person name="Apt K.E."/>
            <person name="Bechner M."/>
            <person name="Brzezinski M.A."/>
            <person name="Chaal B.K."/>
            <person name="Chiovitti A."/>
            <person name="Davis A.K."/>
            <person name="Demarest M.S."/>
            <person name="Detter J.C."/>
            <person name="Glavina T."/>
            <person name="Goodstein D."/>
            <person name="Hadi M.Z."/>
            <person name="Hellsten U."/>
            <person name="Hildebrand M."/>
            <person name="Jenkins B.D."/>
            <person name="Jurka J."/>
            <person name="Kapitonov V.V."/>
            <person name="Kroger N."/>
            <person name="Lau W.W."/>
            <person name="Lane T.W."/>
            <person name="Larimer F.W."/>
            <person name="Lippmeier J.C."/>
            <person name="Lucas S."/>
            <person name="Medina M."/>
            <person name="Montsant A."/>
            <person name="Obornik M."/>
            <person name="Parker M.S."/>
            <person name="Palenik B."/>
            <person name="Pazour G.J."/>
            <person name="Richardson P.M."/>
            <person name="Rynearson T.A."/>
            <person name="Saito M.A."/>
            <person name="Schwartz D.C."/>
            <person name="Thamatrakoln K."/>
            <person name="Valentin K."/>
            <person name="Vardi A."/>
            <person name="Wilkerson F.P."/>
            <person name="Rokhsar D.S."/>
        </authorList>
    </citation>
    <scope>NUCLEOTIDE SEQUENCE [LARGE SCALE GENOMIC DNA]</scope>
    <source>
        <strain evidence="2 3">CCMP1335</strain>
    </source>
</reference>
<organism evidence="2 3">
    <name type="scientific">Thalassiosira pseudonana</name>
    <name type="common">Marine diatom</name>
    <name type="synonym">Cyclotella nana</name>
    <dbReference type="NCBI Taxonomy" id="35128"/>
    <lineage>
        <taxon>Eukaryota</taxon>
        <taxon>Sar</taxon>
        <taxon>Stramenopiles</taxon>
        <taxon>Ochrophyta</taxon>
        <taxon>Bacillariophyta</taxon>
        <taxon>Coscinodiscophyceae</taxon>
        <taxon>Thalassiosirophycidae</taxon>
        <taxon>Thalassiosirales</taxon>
        <taxon>Thalassiosiraceae</taxon>
        <taxon>Thalassiosira</taxon>
    </lineage>
</organism>
<dbReference type="AlphaFoldDB" id="B8C538"/>
<dbReference type="STRING" id="35128.B8C538"/>
<dbReference type="HOGENOM" id="CLU_462747_0_0_1"/>
<protein>
    <recommendedName>
        <fullName evidence="1">AAR2 C-terminal domain-containing protein</fullName>
    </recommendedName>
</protein>
<dbReference type="OMA" id="FMECHAS"/>
<reference evidence="2 3" key="2">
    <citation type="journal article" date="2008" name="Nature">
        <title>The Phaeodactylum genome reveals the evolutionary history of diatom genomes.</title>
        <authorList>
            <person name="Bowler C."/>
            <person name="Allen A.E."/>
            <person name="Badger J.H."/>
            <person name="Grimwood J."/>
            <person name="Jabbari K."/>
            <person name="Kuo A."/>
            <person name="Maheswari U."/>
            <person name="Martens C."/>
            <person name="Maumus F."/>
            <person name="Otillar R.P."/>
            <person name="Rayko E."/>
            <person name="Salamov A."/>
            <person name="Vandepoele K."/>
            <person name="Beszteri B."/>
            <person name="Gruber A."/>
            <person name="Heijde M."/>
            <person name="Katinka M."/>
            <person name="Mock T."/>
            <person name="Valentin K."/>
            <person name="Verret F."/>
            <person name="Berges J.A."/>
            <person name="Brownlee C."/>
            <person name="Cadoret J.P."/>
            <person name="Chiovitti A."/>
            <person name="Choi C.J."/>
            <person name="Coesel S."/>
            <person name="De Martino A."/>
            <person name="Detter J.C."/>
            <person name="Durkin C."/>
            <person name="Falciatore A."/>
            <person name="Fournet J."/>
            <person name="Haruta M."/>
            <person name="Huysman M.J."/>
            <person name="Jenkins B.D."/>
            <person name="Jiroutova K."/>
            <person name="Jorgensen R.E."/>
            <person name="Joubert Y."/>
            <person name="Kaplan A."/>
            <person name="Kroger N."/>
            <person name="Kroth P.G."/>
            <person name="La Roche J."/>
            <person name="Lindquist E."/>
            <person name="Lommer M."/>
            <person name="Martin-Jezequel V."/>
            <person name="Lopez P.J."/>
            <person name="Lucas S."/>
            <person name="Mangogna M."/>
            <person name="McGinnis K."/>
            <person name="Medlin L.K."/>
            <person name="Montsant A."/>
            <person name="Oudot-Le Secq M.P."/>
            <person name="Napoli C."/>
            <person name="Obornik M."/>
            <person name="Parker M.S."/>
            <person name="Petit J.L."/>
            <person name="Porcel B.M."/>
            <person name="Poulsen N."/>
            <person name="Robison M."/>
            <person name="Rychlewski L."/>
            <person name="Rynearson T.A."/>
            <person name="Schmutz J."/>
            <person name="Shapiro H."/>
            <person name="Siaut M."/>
            <person name="Stanley M."/>
            <person name="Sussman M.R."/>
            <person name="Taylor A.R."/>
            <person name="Vardi A."/>
            <person name="von Dassow P."/>
            <person name="Vyverman W."/>
            <person name="Willis A."/>
            <person name="Wyrwicz L.S."/>
            <person name="Rokhsar D.S."/>
            <person name="Weissenbach J."/>
            <person name="Armbrust E.V."/>
            <person name="Green B.R."/>
            <person name="Van de Peer Y."/>
            <person name="Grigoriev I.V."/>
        </authorList>
    </citation>
    <scope>NUCLEOTIDE SEQUENCE [LARGE SCALE GENOMIC DNA]</scope>
    <source>
        <strain evidence="2 3">CCMP1335</strain>
    </source>
</reference>
<gene>
    <name evidence="2" type="ORF">THAPSDRAFT_22978</name>
</gene>
<dbReference type="PANTHER" id="PTHR12689">
    <property type="entry name" value="A1 CISTRON SPLICING FACTOR AAR2-RELATED"/>
    <property type="match status" value="1"/>
</dbReference>
<dbReference type="eggNOG" id="ENOG502RX0X">
    <property type="taxonomic scope" value="Eukaryota"/>
</dbReference>
<dbReference type="InterPro" id="IPR038514">
    <property type="entry name" value="AAR2_C_sf"/>
</dbReference>
<feature type="domain" description="AAR2 C-terminal" evidence="1">
    <location>
        <begin position="302"/>
        <end position="445"/>
    </location>
</feature>
<dbReference type="KEGG" id="tps:THAPSDRAFT_22978"/>
<dbReference type="InterPro" id="IPR007946">
    <property type="entry name" value="AAR2"/>
</dbReference>
<sequence>MIDDNSTIRGGCIVLIDAPPATSITLDGVTRVTPSTSTADKTSLSSSTPFNRGLFIVDNIPSSAAPLDTSFHLLIVRCGRDLQKSSSNNGDCRSLPVGFVLTNPTATQSNSNHGYEWIFARRYKPETEEMSNEPLDELTLNNLMVAIGERGEWKRYVMPYEQFMGVNRGGSSRSNTITAWKARALLVNQSYLMRRHDLYHGDKIVPSSDTSIDDALGDSTKSSVDGKPVSYPPIPCIDPNVGARQLTQHSGTKVYLSGLSPEMRTWLLFGGAGSKDAVIGNNTSSPGEYVWKDVMRGHYGREDANLNECQSESDFLADIQLSFLLFLFMECHASLEHWRDAVSMCSLSTVFPGTNSSQSNSAVLQHPTFFLQLISILKSQMACIETEFFQEVDYSSGESNFLIAAMRRLCNACEMLDETNESSAELKKAVFKLQKLAMDRFHVKLTSQSSALGKGNNYEDDVDMEIDLSAPHNDTKSEDNNARHDEKLEMNLDDESDDEDGPVIVSCDDVEASLARSCVEAVQAQKFHRDQSNLSAGNEKHRQSYPLLFAAMSPQEDIVMTCARVLEEAKDVSLVRQAAAYLEEVEARRF</sequence>
<dbReference type="GO" id="GO:0000244">
    <property type="term" value="P:spliceosomal tri-snRNP complex assembly"/>
    <property type="evidence" value="ECO:0000318"/>
    <property type="project" value="GO_Central"/>
</dbReference>
<evidence type="ECO:0000313" key="2">
    <source>
        <dbReference type="EMBL" id="EED91051.1"/>
    </source>
</evidence>
<dbReference type="RefSeq" id="XP_002290944.1">
    <property type="nucleotide sequence ID" value="XM_002290908.1"/>
</dbReference>
<dbReference type="PaxDb" id="35128-Thaps22978"/>
<dbReference type="Pfam" id="PF05282">
    <property type="entry name" value="AAR2"/>
    <property type="match status" value="1"/>
</dbReference>
<evidence type="ECO:0000259" key="1">
    <source>
        <dbReference type="Pfam" id="PF05282"/>
    </source>
</evidence>
<evidence type="ECO:0000313" key="3">
    <source>
        <dbReference type="Proteomes" id="UP000001449"/>
    </source>
</evidence>
<proteinExistence type="predicted"/>
<dbReference type="InParanoid" id="B8C538"/>
<dbReference type="EMBL" id="CM000643">
    <property type="protein sequence ID" value="EED91051.1"/>
    <property type="molecule type" value="Genomic_DNA"/>
</dbReference>
<dbReference type="InterPro" id="IPR033648">
    <property type="entry name" value="AAR2_C"/>
</dbReference>
<dbReference type="Gene3D" id="1.25.40.550">
    <property type="entry name" value="Aar2, C-terminal domain-like"/>
    <property type="match status" value="1"/>
</dbReference>
<dbReference type="Proteomes" id="UP000001449">
    <property type="component" value="Chromosome 6"/>
</dbReference>